<evidence type="ECO:0000256" key="1">
    <source>
        <dbReference type="ARBA" id="ARBA00005595"/>
    </source>
</evidence>
<organism evidence="3 4">
    <name type="scientific">Babesia ovata</name>
    <dbReference type="NCBI Taxonomy" id="189622"/>
    <lineage>
        <taxon>Eukaryota</taxon>
        <taxon>Sar</taxon>
        <taxon>Alveolata</taxon>
        <taxon>Apicomplexa</taxon>
        <taxon>Aconoidasida</taxon>
        <taxon>Piroplasmida</taxon>
        <taxon>Babesiidae</taxon>
        <taxon>Babesia</taxon>
    </lineage>
</organism>
<dbReference type="EMBL" id="BDSA01000004">
    <property type="protein sequence ID" value="GBE62303.1"/>
    <property type="molecule type" value="Genomic_DNA"/>
</dbReference>
<feature type="region of interest" description="Disordered" evidence="2">
    <location>
        <begin position="23"/>
        <end position="57"/>
    </location>
</feature>
<dbReference type="PANTHER" id="PTHR12111">
    <property type="entry name" value="SPLICING FACTOR YJU2"/>
    <property type="match status" value="1"/>
</dbReference>
<comment type="similarity">
    <text evidence="1">Belongs to the CWC16 family.</text>
</comment>
<comment type="caution">
    <text evidence="3">The sequence shown here is derived from an EMBL/GenBank/DDBJ whole genome shotgun (WGS) entry which is preliminary data.</text>
</comment>
<dbReference type="InterPro" id="IPR007590">
    <property type="entry name" value="Saf4/Yju2"/>
</dbReference>
<dbReference type="Pfam" id="PF04502">
    <property type="entry name" value="Saf4_Yju2"/>
    <property type="match status" value="1"/>
</dbReference>
<dbReference type="RefSeq" id="XP_028868546.1">
    <property type="nucleotide sequence ID" value="XM_029012713.1"/>
</dbReference>
<sequence length="374" mass="41844">MSTLKAARADNFYYPPDGASWEEQRRRMRKTPKRPRSHFIGSASRYAGDAGTSDSTHVGADDEALAPFRRGSGRGPVIRFEMPFKVICLKCDAFIAKGVRFDAERKAIGKYFSTTIYSFLMSCQFCNNPIVIQTDPENTDYLCKFGVRKKVETFDTADAKTVELGHDDATKQQLLSNPLFRLECMALEEEAAAKGTAPDDVAPKIQNARTITQDDRKRVGTGALVPQSGIGRPNPRDAVTNSKDGTAAPIIDSKLDDLLKINEVNSGDWFIANSALRKKFREEKKNLKTIANFNLKLLDENEKDAQEARKITFLSQSGKIKAHFKRIIKKDSGIFSRTCASSTSGDSTIDDKRRRLQFIKHVDAKLKRSAKRTF</sequence>
<dbReference type="GeneID" id="39876073"/>
<keyword evidence="4" id="KW-1185">Reference proteome</keyword>
<proteinExistence type="inferred from homology"/>
<dbReference type="OrthoDB" id="360327at2759"/>
<feature type="region of interest" description="Disordered" evidence="2">
    <location>
        <begin position="223"/>
        <end position="245"/>
    </location>
</feature>
<evidence type="ECO:0000313" key="3">
    <source>
        <dbReference type="EMBL" id="GBE62303.1"/>
    </source>
</evidence>
<dbReference type="VEuPathDB" id="PiroplasmaDB:BOVATA_037960"/>
<reference evidence="3 4" key="1">
    <citation type="journal article" date="2017" name="BMC Genomics">
        <title>Whole-genome assembly of Babesia ovata and comparative genomics between closely related pathogens.</title>
        <authorList>
            <person name="Yamagishi J."/>
            <person name="Asada M."/>
            <person name="Hakimi H."/>
            <person name="Tanaka T.Q."/>
            <person name="Sugimoto C."/>
            <person name="Kawazu S."/>
        </authorList>
    </citation>
    <scope>NUCLEOTIDE SEQUENCE [LARGE SCALE GENOMIC DNA]</scope>
    <source>
        <strain evidence="3 4">Miyake</strain>
    </source>
</reference>
<feature type="compositionally biased region" description="Basic residues" evidence="2">
    <location>
        <begin position="26"/>
        <end position="37"/>
    </location>
</feature>
<dbReference type="AlphaFoldDB" id="A0A2H6KH34"/>
<protein>
    <submittedName>
        <fullName evidence="3">Coiled-coil domain-containing 130-like protein, putative</fullName>
    </submittedName>
</protein>
<dbReference type="GO" id="GO:0071014">
    <property type="term" value="C:post-mRNA release spliceosomal complex"/>
    <property type="evidence" value="ECO:0007669"/>
    <property type="project" value="TreeGrafter"/>
</dbReference>
<evidence type="ECO:0000313" key="4">
    <source>
        <dbReference type="Proteomes" id="UP000236319"/>
    </source>
</evidence>
<dbReference type="GO" id="GO:0000398">
    <property type="term" value="P:mRNA splicing, via spliceosome"/>
    <property type="evidence" value="ECO:0007669"/>
    <property type="project" value="InterPro"/>
</dbReference>
<accession>A0A2H6KH34</accession>
<name>A0A2H6KH34_9APIC</name>
<dbReference type="GO" id="GO:0005684">
    <property type="term" value="C:U2-type spliceosomal complex"/>
    <property type="evidence" value="ECO:0007669"/>
    <property type="project" value="TreeGrafter"/>
</dbReference>
<gene>
    <name evidence="3" type="ORF">BOVATA_037960</name>
</gene>
<dbReference type="PANTHER" id="PTHR12111:SF2">
    <property type="entry name" value="SPLICING FACTOR YJU2B-RELATED"/>
    <property type="match status" value="1"/>
</dbReference>
<dbReference type="Proteomes" id="UP000236319">
    <property type="component" value="Unassembled WGS sequence"/>
</dbReference>
<evidence type="ECO:0000256" key="2">
    <source>
        <dbReference type="SAM" id="MobiDB-lite"/>
    </source>
</evidence>